<dbReference type="AlphaFoldDB" id="A0A6N9HNA8"/>
<evidence type="ECO:0000256" key="3">
    <source>
        <dbReference type="ARBA" id="ARBA00022452"/>
    </source>
</evidence>
<sequence length="712" mass="77194">MKLKSIAAALSGVLLAAPALAQPNLDTVIISGDKLRRAEIDSNASIGIRTGRQIENAGNETIEDVVSQMANVSSAAGLALRGIPLTGATGGTGQTVTITIDGVPQGGFAQDIDYMSAWDMERVEVLRGPQSTNQGRNSLAGAVVIRSRLPSEQADFAARAALGSDGLRRIAVAGGGALRENAAALRISAEKHHSDGDIYNATRRDRNWGREDGHNVRARLRLTPWGDNYQALFSLSEAQFEKGDRQVEGVLRSPRQRIALANEISVSKNRSRNSALEQTFRALGADFTLLTTWANSRFERDGDYDMTELNQGTHGGVYTNRQRTQEVRANFDTALGPGKLNGVLGAYYSHERTGADKGYRVPLSYVLDMIGQCPSAAACEKLFGGDFIDRRNDEKGKVRSRAVFGEADYGLGALTLTAGLRYDAEDQARSVGTQTSGTTPMARQVFQQLIAAGAFGPDGVQQLASDGGVWLPKLGARYALSPQWVAGFTVQRGYRSGGVDYSYQRGANAYGPEYTRNYDFSLKGALPQRTFVSANLYRIDWSDQQVNMARNSIDNFIVNAGRSRLSGLELEGRRAMTRELEVFGALGFSHTEFLDFTSPQGDFSGHEFARSPRRTQSAGFNWTPGRLLANLRLAYEGQGFSNADNLSRNQSHLLLGGKLAYSFASGIKAFASGSNLLDRDYIIYNNLNSVPGRHGVIMGHGRKLAFGLEGKI</sequence>
<protein>
    <submittedName>
        <fullName evidence="16">TonB-dependent receptor</fullName>
    </submittedName>
</protein>
<keyword evidence="10 11" id="KW-0998">Cell outer membrane</keyword>
<keyword evidence="16" id="KW-0675">Receptor</keyword>
<name>A0A6N9HNA8_9BURK</name>
<dbReference type="PANTHER" id="PTHR32552:SF81">
    <property type="entry name" value="TONB-DEPENDENT OUTER MEMBRANE RECEPTOR"/>
    <property type="match status" value="1"/>
</dbReference>
<dbReference type="GO" id="GO:0009279">
    <property type="term" value="C:cell outer membrane"/>
    <property type="evidence" value="ECO:0007669"/>
    <property type="project" value="UniProtKB-SubCell"/>
</dbReference>
<evidence type="ECO:0000256" key="6">
    <source>
        <dbReference type="ARBA" id="ARBA00023004"/>
    </source>
</evidence>
<evidence type="ECO:0000256" key="13">
    <source>
        <dbReference type="SAM" id="SignalP"/>
    </source>
</evidence>
<dbReference type="Pfam" id="PF00593">
    <property type="entry name" value="TonB_dep_Rec_b-barrel"/>
    <property type="match status" value="1"/>
</dbReference>
<accession>A0A6N9HNA8</accession>
<organism evidence="16 17">
    <name type="scientific">Pseudoduganella guangdongensis</name>
    <dbReference type="NCBI Taxonomy" id="2692179"/>
    <lineage>
        <taxon>Bacteria</taxon>
        <taxon>Pseudomonadati</taxon>
        <taxon>Pseudomonadota</taxon>
        <taxon>Betaproteobacteria</taxon>
        <taxon>Burkholderiales</taxon>
        <taxon>Oxalobacteraceae</taxon>
        <taxon>Telluria group</taxon>
        <taxon>Pseudoduganella</taxon>
    </lineage>
</organism>
<dbReference type="InterPro" id="IPR036942">
    <property type="entry name" value="Beta-barrel_TonB_sf"/>
</dbReference>
<keyword evidence="5 11" id="KW-0812">Transmembrane</keyword>
<dbReference type="PANTHER" id="PTHR32552">
    <property type="entry name" value="FERRICHROME IRON RECEPTOR-RELATED"/>
    <property type="match status" value="1"/>
</dbReference>
<evidence type="ECO:0000256" key="9">
    <source>
        <dbReference type="ARBA" id="ARBA00023136"/>
    </source>
</evidence>
<evidence type="ECO:0000256" key="1">
    <source>
        <dbReference type="ARBA" id="ARBA00004571"/>
    </source>
</evidence>
<dbReference type="EMBL" id="WWCJ01000023">
    <property type="protein sequence ID" value="MYN05010.1"/>
    <property type="molecule type" value="Genomic_DNA"/>
</dbReference>
<feature type="domain" description="TonB-dependent receptor plug" evidence="15">
    <location>
        <begin position="41"/>
        <end position="142"/>
    </location>
</feature>
<feature type="signal peptide" evidence="13">
    <location>
        <begin position="1"/>
        <end position="21"/>
    </location>
</feature>
<evidence type="ECO:0000256" key="2">
    <source>
        <dbReference type="ARBA" id="ARBA00022448"/>
    </source>
</evidence>
<evidence type="ECO:0000256" key="8">
    <source>
        <dbReference type="ARBA" id="ARBA00023077"/>
    </source>
</evidence>
<evidence type="ECO:0000313" key="16">
    <source>
        <dbReference type="EMBL" id="MYN05010.1"/>
    </source>
</evidence>
<dbReference type="PROSITE" id="PS52016">
    <property type="entry name" value="TONB_DEPENDENT_REC_3"/>
    <property type="match status" value="1"/>
</dbReference>
<evidence type="ECO:0000256" key="11">
    <source>
        <dbReference type="PROSITE-ProRule" id="PRU01360"/>
    </source>
</evidence>
<keyword evidence="8 12" id="KW-0798">TonB box</keyword>
<dbReference type="Pfam" id="PF07715">
    <property type="entry name" value="Plug"/>
    <property type="match status" value="1"/>
</dbReference>
<comment type="similarity">
    <text evidence="11 12">Belongs to the TonB-dependent receptor family.</text>
</comment>
<dbReference type="Proteomes" id="UP000448575">
    <property type="component" value="Unassembled WGS sequence"/>
</dbReference>
<evidence type="ECO:0000256" key="12">
    <source>
        <dbReference type="RuleBase" id="RU003357"/>
    </source>
</evidence>
<keyword evidence="9 11" id="KW-0472">Membrane</keyword>
<keyword evidence="3 11" id="KW-1134">Transmembrane beta strand</keyword>
<gene>
    <name evidence="16" type="ORF">GTP41_23215</name>
</gene>
<proteinExistence type="inferred from homology"/>
<evidence type="ECO:0000256" key="4">
    <source>
        <dbReference type="ARBA" id="ARBA00022496"/>
    </source>
</evidence>
<evidence type="ECO:0000256" key="5">
    <source>
        <dbReference type="ARBA" id="ARBA00022692"/>
    </source>
</evidence>
<dbReference type="RefSeq" id="WP_161027959.1">
    <property type="nucleotide sequence ID" value="NZ_WWCJ01000023.1"/>
</dbReference>
<reference evidence="16 17" key="1">
    <citation type="submission" date="2019-12" db="EMBL/GenBank/DDBJ databases">
        <title>Novel species isolated from a subtropical stream in China.</title>
        <authorList>
            <person name="Lu H."/>
        </authorList>
    </citation>
    <scope>NUCLEOTIDE SEQUENCE [LARGE SCALE GENOMIC DNA]</scope>
    <source>
        <strain evidence="16 17">DS3</strain>
    </source>
</reference>
<evidence type="ECO:0000256" key="7">
    <source>
        <dbReference type="ARBA" id="ARBA00023065"/>
    </source>
</evidence>
<feature type="domain" description="TonB-dependent receptor-like beta-barrel" evidence="14">
    <location>
        <begin position="210"/>
        <end position="676"/>
    </location>
</feature>
<keyword evidence="17" id="KW-1185">Reference proteome</keyword>
<feature type="chain" id="PRO_5026709826" evidence="13">
    <location>
        <begin position="22"/>
        <end position="712"/>
    </location>
</feature>
<dbReference type="InterPro" id="IPR039426">
    <property type="entry name" value="TonB-dep_rcpt-like"/>
</dbReference>
<evidence type="ECO:0000259" key="15">
    <source>
        <dbReference type="Pfam" id="PF07715"/>
    </source>
</evidence>
<evidence type="ECO:0000256" key="10">
    <source>
        <dbReference type="ARBA" id="ARBA00023237"/>
    </source>
</evidence>
<dbReference type="GO" id="GO:0006826">
    <property type="term" value="P:iron ion transport"/>
    <property type="evidence" value="ECO:0007669"/>
    <property type="project" value="UniProtKB-KW"/>
</dbReference>
<keyword evidence="6" id="KW-0408">Iron</keyword>
<keyword evidence="13" id="KW-0732">Signal</keyword>
<evidence type="ECO:0000259" key="14">
    <source>
        <dbReference type="Pfam" id="PF00593"/>
    </source>
</evidence>
<keyword evidence="4" id="KW-0410">Iron transport</keyword>
<dbReference type="InterPro" id="IPR012910">
    <property type="entry name" value="Plug_dom"/>
</dbReference>
<dbReference type="SUPFAM" id="SSF56935">
    <property type="entry name" value="Porins"/>
    <property type="match status" value="1"/>
</dbReference>
<evidence type="ECO:0000313" key="17">
    <source>
        <dbReference type="Proteomes" id="UP000448575"/>
    </source>
</evidence>
<dbReference type="InterPro" id="IPR000531">
    <property type="entry name" value="Beta-barrel_TonB"/>
</dbReference>
<comment type="subcellular location">
    <subcellularLocation>
        <location evidence="1 11">Cell outer membrane</location>
        <topology evidence="1 11">Multi-pass membrane protein</topology>
    </subcellularLocation>
</comment>
<comment type="caution">
    <text evidence="16">The sequence shown here is derived from an EMBL/GenBank/DDBJ whole genome shotgun (WGS) entry which is preliminary data.</text>
</comment>
<keyword evidence="2 11" id="KW-0813">Transport</keyword>
<dbReference type="Gene3D" id="2.40.170.20">
    <property type="entry name" value="TonB-dependent receptor, beta-barrel domain"/>
    <property type="match status" value="1"/>
</dbReference>
<keyword evidence="7" id="KW-0406">Ion transport</keyword>